<dbReference type="EMBL" id="UPTC01005426">
    <property type="protein sequence ID" value="VBB35295.1"/>
    <property type="molecule type" value="Genomic_DNA"/>
</dbReference>
<organism evidence="2 3">
    <name type="scientific">Acanthocheilonema viteae</name>
    <name type="common">Filarial nematode worm</name>
    <name type="synonym">Dipetalonema viteae</name>
    <dbReference type="NCBI Taxonomy" id="6277"/>
    <lineage>
        <taxon>Eukaryota</taxon>
        <taxon>Metazoa</taxon>
        <taxon>Ecdysozoa</taxon>
        <taxon>Nematoda</taxon>
        <taxon>Chromadorea</taxon>
        <taxon>Rhabditida</taxon>
        <taxon>Spirurina</taxon>
        <taxon>Spiruromorpha</taxon>
        <taxon>Filarioidea</taxon>
        <taxon>Onchocercidae</taxon>
        <taxon>Acanthocheilonema</taxon>
    </lineage>
</organism>
<dbReference type="AlphaFoldDB" id="A0A498SW92"/>
<evidence type="ECO:0000313" key="2">
    <source>
        <dbReference type="EMBL" id="VBB35295.1"/>
    </source>
</evidence>
<feature type="non-terminal residue" evidence="2">
    <location>
        <position position="1"/>
    </location>
</feature>
<proteinExistence type="predicted"/>
<name>A0A498SW92_ACAVI</name>
<feature type="compositionally biased region" description="Polar residues" evidence="1">
    <location>
        <begin position="36"/>
        <end position="45"/>
    </location>
</feature>
<feature type="region of interest" description="Disordered" evidence="1">
    <location>
        <begin position="1"/>
        <end position="45"/>
    </location>
</feature>
<evidence type="ECO:0000313" key="3">
    <source>
        <dbReference type="Proteomes" id="UP000276991"/>
    </source>
</evidence>
<accession>A0A498SW92</accession>
<evidence type="ECO:0000256" key="1">
    <source>
        <dbReference type="SAM" id="MobiDB-lite"/>
    </source>
</evidence>
<dbReference type="Proteomes" id="UP000276991">
    <property type="component" value="Unassembled WGS sequence"/>
</dbReference>
<reference evidence="2 3" key="1">
    <citation type="submission" date="2018-08" db="EMBL/GenBank/DDBJ databases">
        <authorList>
            <person name="Laetsch R D."/>
            <person name="Stevens L."/>
            <person name="Kumar S."/>
            <person name="Blaxter L. M."/>
        </authorList>
    </citation>
    <scope>NUCLEOTIDE SEQUENCE [LARGE SCALE GENOMIC DNA]</scope>
</reference>
<keyword evidence="3" id="KW-1185">Reference proteome</keyword>
<gene>
    <name evidence="2" type="ORF">NAV_LOCUS10086</name>
</gene>
<protein>
    <submittedName>
        <fullName evidence="2">Uncharacterized protein</fullName>
    </submittedName>
</protein>
<sequence length="45" mass="5060">EAQTEQTELMDLSVPKMSEGRLEPYDSFIEEASKGQRGSSNELIQ</sequence>